<dbReference type="InterPro" id="IPR036890">
    <property type="entry name" value="HATPase_C_sf"/>
</dbReference>
<dbReference type="GO" id="GO:0016020">
    <property type="term" value="C:membrane"/>
    <property type="evidence" value="ECO:0007669"/>
    <property type="project" value="InterPro"/>
</dbReference>
<dbReference type="InterPro" id="IPR011712">
    <property type="entry name" value="Sig_transdc_His_kin_sub3_dim/P"/>
</dbReference>
<sequence>MLDTFRRRAETWSLNKRFLIIGGLVILLSMTLVGSWITSRIAGNAVAGAGSATALFMDSFITPLAQELDTADVLSIGPIRALDELIASPSLQGRVVSIRIWKPGAILAYSSDETGLGRKAEPREDMLRAFDGTVAATLVDSIHDGPARIPAGQPLLEVYSPIRANWTGKIIAVAEVYEAATRLQAGIRRTIMEGWIAVLAVTAAIGASLFGIVANGSRTIERQRAALQEKVEQGQSMLAEIDRLRQRSMRASGKVSDILEARMRQVSADLHDGPAQLLGLVALRLDSLATLDDPQARRAEIAVMEGALAEALQEIRHVCRGLSLPDLQAVQLNDIPDQIISLHERRTGVVVEKDIAVASRPVPHAVKTCLYRFIQEGLNNAHRHAPGAAVRVTCRLAGDRLEARIANGATRDLPPAPPRESTGLGLTGLKERIESLGGQFGFELAGQGAAVLTMDLDLSGEAFHA</sequence>
<dbReference type="Proteomes" id="UP000221168">
    <property type="component" value="Unassembled WGS sequence"/>
</dbReference>
<dbReference type="AlphaFoldDB" id="A0A2G1QJK7"/>
<organism evidence="6 7">
    <name type="scientific">Zhengella mangrovi</name>
    <dbReference type="NCBI Taxonomy" id="1982044"/>
    <lineage>
        <taxon>Bacteria</taxon>
        <taxon>Pseudomonadati</taxon>
        <taxon>Pseudomonadota</taxon>
        <taxon>Alphaproteobacteria</taxon>
        <taxon>Hyphomicrobiales</taxon>
        <taxon>Notoacmeibacteraceae</taxon>
        <taxon>Zhengella</taxon>
    </lineage>
</organism>
<dbReference type="Gene3D" id="1.20.5.1930">
    <property type="match status" value="1"/>
</dbReference>
<keyword evidence="4" id="KW-1133">Transmembrane helix</keyword>
<evidence type="ECO:0000313" key="6">
    <source>
        <dbReference type="EMBL" id="PHP65669.1"/>
    </source>
</evidence>
<evidence type="ECO:0000256" key="3">
    <source>
        <dbReference type="ARBA" id="ARBA00023012"/>
    </source>
</evidence>
<dbReference type="EMBL" id="PDVP01000013">
    <property type="protein sequence ID" value="PHP65669.1"/>
    <property type="molecule type" value="Genomic_DNA"/>
</dbReference>
<dbReference type="RefSeq" id="WP_099307696.1">
    <property type="nucleotide sequence ID" value="NZ_PDVP01000013.1"/>
</dbReference>
<dbReference type="GO" id="GO:0046983">
    <property type="term" value="F:protein dimerization activity"/>
    <property type="evidence" value="ECO:0007669"/>
    <property type="project" value="InterPro"/>
</dbReference>
<dbReference type="SUPFAM" id="SSF55874">
    <property type="entry name" value="ATPase domain of HSP90 chaperone/DNA topoisomerase II/histidine kinase"/>
    <property type="match status" value="1"/>
</dbReference>
<dbReference type="PANTHER" id="PTHR24421">
    <property type="entry name" value="NITRATE/NITRITE SENSOR PROTEIN NARX-RELATED"/>
    <property type="match status" value="1"/>
</dbReference>
<keyword evidence="4" id="KW-0472">Membrane</keyword>
<evidence type="ECO:0000259" key="5">
    <source>
        <dbReference type="Pfam" id="PF07730"/>
    </source>
</evidence>
<dbReference type="CDD" id="cd16917">
    <property type="entry name" value="HATPase_UhpB-NarQ-NarX-like"/>
    <property type="match status" value="1"/>
</dbReference>
<protein>
    <recommendedName>
        <fullName evidence="5">Signal transduction histidine kinase subgroup 3 dimerisation and phosphoacceptor domain-containing protein</fullName>
    </recommendedName>
</protein>
<dbReference type="Gene3D" id="3.30.565.10">
    <property type="entry name" value="Histidine kinase-like ATPase, C-terminal domain"/>
    <property type="match status" value="1"/>
</dbReference>
<reference evidence="6 7" key="1">
    <citation type="submission" date="2017-10" db="EMBL/GenBank/DDBJ databases">
        <title>Sedimentibacterium mangrovi gen. nov., sp. nov., a novel member of family Phyllobacteriacea isolated from mangrove sediment.</title>
        <authorList>
            <person name="Liao H."/>
            <person name="Tian Y."/>
        </authorList>
    </citation>
    <scope>NUCLEOTIDE SEQUENCE [LARGE SCALE GENOMIC DNA]</scope>
    <source>
        <strain evidence="6 7">X9-2-2</strain>
    </source>
</reference>
<keyword evidence="7" id="KW-1185">Reference proteome</keyword>
<dbReference type="OrthoDB" id="9778496at2"/>
<dbReference type="InterPro" id="IPR050482">
    <property type="entry name" value="Sensor_HK_TwoCompSys"/>
</dbReference>
<proteinExistence type="predicted"/>
<feature type="transmembrane region" description="Helical" evidence="4">
    <location>
        <begin position="18"/>
        <end position="37"/>
    </location>
</feature>
<evidence type="ECO:0000256" key="1">
    <source>
        <dbReference type="ARBA" id="ARBA00022679"/>
    </source>
</evidence>
<dbReference type="GO" id="GO:0000155">
    <property type="term" value="F:phosphorelay sensor kinase activity"/>
    <property type="evidence" value="ECO:0007669"/>
    <property type="project" value="InterPro"/>
</dbReference>
<accession>A0A2G1QJK7</accession>
<dbReference type="Pfam" id="PF07730">
    <property type="entry name" value="HisKA_3"/>
    <property type="match status" value="1"/>
</dbReference>
<feature type="domain" description="Signal transduction histidine kinase subgroup 3 dimerisation and phosphoacceptor" evidence="5">
    <location>
        <begin position="265"/>
        <end position="325"/>
    </location>
</feature>
<feature type="transmembrane region" description="Helical" evidence="4">
    <location>
        <begin position="194"/>
        <end position="214"/>
    </location>
</feature>
<keyword evidence="4" id="KW-0812">Transmembrane</keyword>
<name>A0A2G1QJK7_9HYPH</name>
<keyword evidence="3" id="KW-0902">Two-component regulatory system</keyword>
<evidence type="ECO:0000256" key="2">
    <source>
        <dbReference type="ARBA" id="ARBA00022777"/>
    </source>
</evidence>
<keyword evidence="1" id="KW-0808">Transferase</keyword>
<keyword evidence="2" id="KW-0418">Kinase</keyword>
<evidence type="ECO:0000313" key="7">
    <source>
        <dbReference type="Proteomes" id="UP000221168"/>
    </source>
</evidence>
<evidence type="ECO:0000256" key="4">
    <source>
        <dbReference type="SAM" id="Phobius"/>
    </source>
</evidence>
<gene>
    <name evidence="6" type="ORF">CSC94_17630</name>
</gene>
<comment type="caution">
    <text evidence="6">The sequence shown here is derived from an EMBL/GenBank/DDBJ whole genome shotgun (WGS) entry which is preliminary data.</text>
</comment>